<dbReference type="Proteomes" id="UP000789920">
    <property type="component" value="Unassembled WGS sequence"/>
</dbReference>
<organism evidence="1 2">
    <name type="scientific">Racocetra persica</name>
    <dbReference type="NCBI Taxonomy" id="160502"/>
    <lineage>
        <taxon>Eukaryota</taxon>
        <taxon>Fungi</taxon>
        <taxon>Fungi incertae sedis</taxon>
        <taxon>Mucoromycota</taxon>
        <taxon>Glomeromycotina</taxon>
        <taxon>Glomeromycetes</taxon>
        <taxon>Diversisporales</taxon>
        <taxon>Gigasporaceae</taxon>
        <taxon>Racocetra</taxon>
    </lineage>
</organism>
<evidence type="ECO:0000313" key="2">
    <source>
        <dbReference type="Proteomes" id="UP000789920"/>
    </source>
</evidence>
<accession>A0ACA9S0X4</accession>
<proteinExistence type="predicted"/>
<dbReference type="EMBL" id="CAJVQC010081178">
    <property type="protein sequence ID" value="CAG8818568.1"/>
    <property type="molecule type" value="Genomic_DNA"/>
</dbReference>
<name>A0ACA9S0X4_9GLOM</name>
<protein>
    <submittedName>
        <fullName evidence="1">17267_t:CDS:1</fullName>
    </submittedName>
</protein>
<sequence>NIYKNADDHTILQQVIYNDQLTQHLTRDDNNIPDSWNQLMENKVKNSEPTNSGFISYKKCHFLNLQASNILTHYEIYHQVANRNFEDYCSKIERQIHTKYNIQEHNYKVDDIVKIQIAKIDRGSVLERVFPAKEVLPLGLKEFSELNNPNLYDY</sequence>
<feature type="non-terminal residue" evidence="1">
    <location>
        <position position="1"/>
    </location>
</feature>
<reference evidence="1" key="1">
    <citation type="submission" date="2021-06" db="EMBL/GenBank/DDBJ databases">
        <authorList>
            <person name="Kallberg Y."/>
            <person name="Tangrot J."/>
            <person name="Rosling A."/>
        </authorList>
    </citation>
    <scope>NUCLEOTIDE SEQUENCE</scope>
    <source>
        <strain evidence="1">MA461A</strain>
    </source>
</reference>
<evidence type="ECO:0000313" key="1">
    <source>
        <dbReference type="EMBL" id="CAG8818568.1"/>
    </source>
</evidence>
<keyword evidence="2" id="KW-1185">Reference proteome</keyword>
<comment type="caution">
    <text evidence="1">The sequence shown here is derived from an EMBL/GenBank/DDBJ whole genome shotgun (WGS) entry which is preliminary data.</text>
</comment>
<gene>
    <name evidence="1" type="ORF">RPERSI_LOCUS24943</name>
</gene>